<dbReference type="AlphaFoldDB" id="A0AA39ZLZ3"/>
<comment type="caution">
    <text evidence="2">The sequence shown here is derived from an EMBL/GenBank/DDBJ whole genome shotgun (WGS) entry which is preliminary data.</text>
</comment>
<dbReference type="PANTHER" id="PTHR35186:SF4">
    <property type="entry name" value="PRION-INHIBITION AND PROPAGATION HELO DOMAIN-CONTAINING PROTEIN"/>
    <property type="match status" value="1"/>
</dbReference>
<reference evidence="2" key="1">
    <citation type="submission" date="2023-06" db="EMBL/GenBank/DDBJ databases">
        <title>Genome-scale phylogeny and comparative genomics of the fungal order Sordariales.</title>
        <authorList>
            <consortium name="Lawrence Berkeley National Laboratory"/>
            <person name="Hensen N."/>
            <person name="Bonometti L."/>
            <person name="Westerberg I."/>
            <person name="Brannstrom I.O."/>
            <person name="Guillou S."/>
            <person name="Cros-Aarteil S."/>
            <person name="Calhoun S."/>
            <person name="Haridas S."/>
            <person name="Kuo A."/>
            <person name="Mondo S."/>
            <person name="Pangilinan J."/>
            <person name="Riley R."/>
            <person name="Labutti K."/>
            <person name="Andreopoulos B."/>
            <person name="Lipzen A."/>
            <person name="Chen C."/>
            <person name="Yanf M."/>
            <person name="Daum C."/>
            <person name="Ng V."/>
            <person name="Clum A."/>
            <person name="Steindorff A."/>
            <person name="Ohm R."/>
            <person name="Martin F."/>
            <person name="Silar P."/>
            <person name="Natvig D."/>
            <person name="Lalanne C."/>
            <person name="Gautier V."/>
            <person name="Ament-Velasquez S.L."/>
            <person name="Kruys A."/>
            <person name="Hutchinson M.I."/>
            <person name="Powell A.J."/>
            <person name="Barry K."/>
            <person name="Miller A.N."/>
            <person name="Grigoriev I.V."/>
            <person name="Debuchy R."/>
            <person name="Gladieux P."/>
            <person name="Thoren M.H."/>
            <person name="Johannesson H."/>
        </authorList>
    </citation>
    <scope>NUCLEOTIDE SEQUENCE</scope>
    <source>
        <strain evidence="2">CBS 307.81</strain>
    </source>
</reference>
<evidence type="ECO:0000313" key="3">
    <source>
        <dbReference type="Proteomes" id="UP001174997"/>
    </source>
</evidence>
<organism evidence="2 3">
    <name type="scientific">Cercophora samala</name>
    <dbReference type="NCBI Taxonomy" id="330535"/>
    <lineage>
        <taxon>Eukaryota</taxon>
        <taxon>Fungi</taxon>
        <taxon>Dikarya</taxon>
        <taxon>Ascomycota</taxon>
        <taxon>Pezizomycotina</taxon>
        <taxon>Sordariomycetes</taxon>
        <taxon>Sordariomycetidae</taxon>
        <taxon>Sordariales</taxon>
        <taxon>Lasiosphaeriaceae</taxon>
        <taxon>Cercophora</taxon>
    </lineage>
</organism>
<proteinExistence type="predicted"/>
<feature type="domain" description="DUF7580" evidence="1">
    <location>
        <begin position="26"/>
        <end position="207"/>
    </location>
</feature>
<dbReference type="EMBL" id="JAULSY010000005">
    <property type="protein sequence ID" value="KAK0673573.1"/>
    <property type="molecule type" value="Genomic_DNA"/>
</dbReference>
<sequence length="214" mass="24772">MTLSTSSTNFPGVRVNDYYRPKPLILQTLLSQSHENRRPLLVPKQQTVLALDIASSILQFRQTRWLSSPWSSRTIQLVELANTNNNKPSLVPFIEEHLQPEDQKPELDPCDALVELAILLLEIWHNEAFEAWASSTATDISTVGYRRLAASKWLKSPETESNVPLQYLKAIEQCLTLWVGRSQSWNDDEFWRYYCENIILPLVETCKAWIRQRC</sequence>
<keyword evidence="3" id="KW-1185">Reference proteome</keyword>
<evidence type="ECO:0000259" key="1">
    <source>
        <dbReference type="Pfam" id="PF24476"/>
    </source>
</evidence>
<dbReference type="PANTHER" id="PTHR35186">
    <property type="entry name" value="ANK_REP_REGION DOMAIN-CONTAINING PROTEIN"/>
    <property type="match status" value="1"/>
</dbReference>
<accession>A0AA39ZLZ3</accession>
<dbReference type="Proteomes" id="UP001174997">
    <property type="component" value="Unassembled WGS sequence"/>
</dbReference>
<evidence type="ECO:0000313" key="2">
    <source>
        <dbReference type="EMBL" id="KAK0673573.1"/>
    </source>
</evidence>
<gene>
    <name evidence="2" type="ORF">QBC41DRAFT_298457</name>
</gene>
<dbReference type="InterPro" id="IPR056002">
    <property type="entry name" value="DUF7580"/>
</dbReference>
<dbReference type="Pfam" id="PF24476">
    <property type="entry name" value="DUF7580"/>
    <property type="match status" value="1"/>
</dbReference>
<protein>
    <recommendedName>
        <fullName evidence="1">DUF7580 domain-containing protein</fullName>
    </recommendedName>
</protein>
<name>A0AA39ZLZ3_9PEZI</name>